<protein>
    <submittedName>
        <fullName evidence="2">STAS domain-containing protein</fullName>
    </submittedName>
</protein>
<proteinExistence type="predicted"/>
<accession>A0A933W9Q2</accession>
<sequence length="98" mass="10793">MREPIRAEAAGALRILHLEGQVTVASARRLLEVARRLGKDGREVSVRCEHLTHIDCAGVQVLLALHETLRGQGARLRLQNLPESVQQTLRVAGLADAW</sequence>
<evidence type="ECO:0000313" key="3">
    <source>
        <dbReference type="Proteomes" id="UP000696931"/>
    </source>
</evidence>
<dbReference type="Proteomes" id="UP000696931">
    <property type="component" value="Unassembled WGS sequence"/>
</dbReference>
<gene>
    <name evidence="2" type="ORF">HZA61_15415</name>
</gene>
<name>A0A933W9Q2_UNCEI</name>
<evidence type="ECO:0000259" key="1">
    <source>
        <dbReference type="PROSITE" id="PS50801"/>
    </source>
</evidence>
<dbReference type="PROSITE" id="PS50801">
    <property type="entry name" value="STAS"/>
    <property type="match status" value="1"/>
</dbReference>
<dbReference type="Gene3D" id="3.30.750.24">
    <property type="entry name" value="STAS domain"/>
    <property type="match status" value="1"/>
</dbReference>
<dbReference type="InterPro" id="IPR036513">
    <property type="entry name" value="STAS_dom_sf"/>
</dbReference>
<reference evidence="2" key="1">
    <citation type="submission" date="2020-07" db="EMBL/GenBank/DDBJ databases">
        <title>Huge and variable diversity of episymbiotic CPR bacteria and DPANN archaea in groundwater ecosystems.</title>
        <authorList>
            <person name="He C.Y."/>
            <person name="Keren R."/>
            <person name="Whittaker M."/>
            <person name="Farag I.F."/>
            <person name="Doudna J."/>
            <person name="Cate J.H.D."/>
            <person name="Banfield J.F."/>
        </authorList>
    </citation>
    <scope>NUCLEOTIDE SEQUENCE</scope>
    <source>
        <strain evidence="2">NC_groundwater_1813_Pr3_B-0.1um_71_17</strain>
    </source>
</reference>
<dbReference type="InterPro" id="IPR058548">
    <property type="entry name" value="MlaB-like_STAS"/>
</dbReference>
<dbReference type="Pfam" id="PF13466">
    <property type="entry name" value="STAS_2"/>
    <property type="match status" value="1"/>
</dbReference>
<dbReference type="CDD" id="cd07043">
    <property type="entry name" value="STAS_anti-anti-sigma_factors"/>
    <property type="match status" value="1"/>
</dbReference>
<evidence type="ECO:0000313" key="2">
    <source>
        <dbReference type="EMBL" id="MBI5170877.1"/>
    </source>
</evidence>
<dbReference type="AlphaFoldDB" id="A0A933W9Q2"/>
<dbReference type="PANTHER" id="PTHR35849:SF2">
    <property type="entry name" value="BLR2341 PROTEIN"/>
    <property type="match status" value="1"/>
</dbReference>
<comment type="caution">
    <text evidence="2">The sequence shown here is derived from an EMBL/GenBank/DDBJ whole genome shotgun (WGS) entry which is preliminary data.</text>
</comment>
<feature type="domain" description="STAS" evidence="1">
    <location>
        <begin position="3"/>
        <end position="98"/>
    </location>
</feature>
<dbReference type="InterPro" id="IPR052746">
    <property type="entry name" value="MlaB_ABC_Transporter"/>
</dbReference>
<dbReference type="EMBL" id="JACRIW010000111">
    <property type="protein sequence ID" value="MBI5170877.1"/>
    <property type="molecule type" value="Genomic_DNA"/>
</dbReference>
<organism evidence="2 3">
    <name type="scientific">Eiseniibacteriota bacterium</name>
    <dbReference type="NCBI Taxonomy" id="2212470"/>
    <lineage>
        <taxon>Bacteria</taxon>
        <taxon>Candidatus Eiseniibacteriota</taxon>
    </lineage>
</organism>
<dbReference type="InterPro" id="IPR002645">
    <property type="entry name" value="STAS_dom"/>
</dbReference>
<dbReference type="PANTHER" id="PTHR35849">
    <property type="entry name" value="BLR2341 PROTEIN"/>
    <property type="match status" value="1"/>
</dbReference>
<dbReference type="SUPFAM" id="SSF52091">
    <property type="entry name" value="SpoIIaa-like"/>
    <property type="match status" value="1"/>
</dbReference>